<dbReference type="InterPro" id="IPR050872">
    <property type="entry name" value="PPR_P_subfamily"/>
</dbReference>
<gene>
    <name evidence="5" type="ORF">J5N97_014018</name>
</gene>
<feature type="repeat" description="PPR" evidence="3">
    <location>
        <begin position="512"/>
        <end position="546"/>
    </location>
</feature>
<feature type="repeat" description="PPR" evidence="3">
    <location>
        <begin position="337"/>
        <end position="371"/>
    </location>
</feature>
<accession>A0A9D5HJ86</accession>
<dbReference type="PANTHER" id="PTHR46128:SF159">
    <property type="entry name" value="PENTACOTRIPEPTIDE-REPEAT REGION OF PRORP DOMAIN-CONTAINING PROTEIN"/>
    <property type="match status" value="1"/>
</dbReference>
<name>A0A9D5HJ86_9LILI</name>
<keyword evidence="2" id="KW-0677">Repeat</keyword>
<evidence type="ECO:0000313" key="6">
    <source>
        <dbReference type="Proteomes" id="UP001085076"/>
    </source>
</evidence>
<dbReference type="PANTHER" id="PTHR46128">
    <property type="entry name" value="MITOCHONDRIAL GROUP I INTRON SPLICING FACTOR CCM1"/>
    <property type="match status" value="1"/>
</dbReference>
<protein>
    <recommendedName>
        <fullName evidence="7">Pentatricopeptide repeat-containing protein</fullName>
    </recommendedName>
</protein>
<dbReference type="OrthoDB" id="185373at2759"/>
<evidence type="ECO:0000313" key="5">
    <source>
        <dbReference type="EMBL" id="KAJ0978544.1"/>
    </source>
</evidence>
<dbReference type="PROSITE" id="PS51375">
    <property type="entry name" value="PPR"/>
    <property type="match status" value="8"/>
</dbReference>
<dbReference type="NCBIfam" id="TIGR00756">
    <property type="entry name" value="PPR"/>
    <property type="match status" value="9"/>
</dbReference>
<dbReference type="SUPFAM" id="SSF81901">
    <property type="entry name" value="HCP-like"/>
    <property type="match status" value="1"/>
</dbReference>
<feature type="repeat" description="PPR" evidence="3">
    <location>
        <begin position="302"/>
        <end position="336"/>
    </location>
</feature>
<sequence>MLLHLRSSRLKLYLRLYLRLLSSGDFHGSLTASAVGSPRSPLETLPRFTGAATPLLPFRRTPLPVLVSPHPSPRRVLHCSVHQVPPLLPRASPPPHPQMPSPLITRSLSSSPDSGDDRASSDSDSDLPGGGHSPEFDRVCKIINELLASDRNMEAVLNESNVHVEKSLVIGVLDRFRHAHKPAHRFFRWAASRPDFGHDSETYNAMLTILGKTRQFETMVAMLEEMGKQKLLTIEAFKISIKAFASAREMKKSMGIFQLMKKYNFKGDCNTFNCLIDSLAKAKLGKEANTLFTKMKDQYPPNLLTYTVLLFGWCKLKNLVEAGRIWNEMIDNGFKPDIVAHNTMLEGLIRAQRRPEAIKMFGLMKTKGPKPNARTYTVMIHDMCKGGKMDNAVGCFEEMLAAGVAPDAATYTCLIVGFGNARRMDKVSGLLKEMEEKGCPPDGRTYNALIKLMTNRSMPDDAVRIYKRMISSGFEPTIHTYNMMMKSYFHGNNYDMGCAVWEEMGKKGICPDVNSYTVFIGGHIRHGRPEEAHKYIEEMINKGMNAPQIDYNKFAADFSRAGRPDVLHDMAQKMKFSGKFEVSNVFNHWAERMNKRVKKRVPNQTGHRLF</sequence>
<comment type="caution">
    <text evidence="5">The sequence shown here is derived from an EMBL/GenBank/DDBJ whole genome shotgun (WGS) entry which is preliminary data.</text>
</comment>
<feature type="repeat" description="PPR" evidence="3">
    <location>
        <begin position="372"/>
        <end position="406"/>
    </location>
</feature>
<feature type="repeat" description="PPR" evidence="3">
    <location>
        <begin position="407"/>
        <end position="441"/>
    </location>
</feature>
<organism evidence="5 6">
    <name type="scientific">Dioscorea zingiberensis</name>
    <dbReference type="NCBI Taxonomy" id="325984"/>
    <lineage>
        <taxon>Eukaryota</taxon>
        <taxon>Viridiplantae</taxon>
        <taxon>Streptophyta</taxon>
        <taxon>Embryophyta</taxon>
        <taxon>Tracheophyta</taxon>
        <taxon>Spermatophyta</taxon>
        <taxon>Magnoliopsida</taxon>
        <taxon>Liliopsida</taxon>
        <taxon>Dioscoreales</taxon>
        <taxon>Dioscoreaceae</taxon>
        <taxon>Dioscorea</taxon>
    </lineage>
</organism>
<dbReference type="EMBL" id="JAGGNH010000003">
    <property type="protein sequence ID" value="KAJ0978544.1"/>
    <property type="molecule type" value="Genomic_DNA"/>
</dbReference>
<evidence type="ECO:0008006" key="7">
    <source>
        <dbReference type="Google" id="ProtNLM"/>
    </source>
</evidence>
<proteinExistence type="inferred from homology"/>
<dbReference type="InterPro" id="IPR011990">
    <property type="entry name" value="TPR-like_helical_dom_sf"/>
</dbReference>
<dbReference type="Proteomes" id="UP001085076">
    <property type="component" value="Miscellaneous, Linkage group lg03"/>
</dbReference>
<dbReference type="Pfam" id="PF01535">
    <property type="entry name" value="PPR"/>
    <property type="match status" value="2"/>
</dbReference>
<reference evidence="5" key="2">
    <citation type="journal article" date="2022" name="Hortic Res">
        <title>The genome of Dioscorea zingiberensis sheds light on the biosynthesis, origin and evolution of the medicinally important diosgenin saponins.</title>
        <authorList>
            <person name="Li Y."/>
            <person name="Tan C."/>
            <person name="Li Z."/>
            <person name="Guo J."/>
            <person name="Li S."/>
            <person name="Chen X."/>
            <person name="Wang C."/>
            <person name="Dai X."/>
            <person name="Yang H."/>
            <person name="Song W."/>
            <person name="Hou L."/>
            <person name="Xu J."/>
            <person name="Tong Z."/>
            <person name="Xu A."/>
            <person name="Yuan X."/>
            <person name="Wang W."/>
            <person name="Yang Q."/>
            <person name="Chen L."/>
            <person name="Sun Z."/>
            <person name="Wang K."/>
            <person name="Pan B."/>
            <person name="Chen J."/>
            <person name="Bao Y."/>
            <person name="Liu F."/>
            <person name="Qi X."/>
            <person name="Gang D.R."/>
            <person name="Wen J."/>
            <person name="Li J."/>
        </authorList>
    </citation>
    <scope>NUCLEOTIDE SEQUENCE</scope>
    <source>
        <strain evidence="5">Dzin_1.0</strain>
    </source>
</reference>
<reference evidence="5" key="1">
    <citation type="submission" date="2021-03" db="EMBL/GenBank/DDBJ databases">
        <authorList>
            <person name="Li Z."/>
            <person name="Yang C."/>
        </authorList>
    </citation>
    <scope>NUCLEOTIDE SEQUENCE</scope>
    <source>
        <strain evidence="5">Dzin_1.0</strain>
        <tissue evidence="5">Leaf</tissue>
    </source>
</reference>
<keyword evidence="6" id="KW-1185">Reference proteome</keyword>
<dbReference type="Gene3D" id="1.25.40.10">
    <property type="entry name" value="Tetratricopeptide repeat domain"/>
    <property type="match status" value="3"/>
</dbReference>
<feature type="region of interest" description="Disordered" evidence="4">
    <location>
        <begin position="87"/>
        <end position="134"/>
    </location>
</feature>
<evidence type="ECO:0000256" key="1">
    <source>
        <dbReference type="ARBA" id="ARBA00007626"/>
    </source>
</evidence>
<evidence type="ECO:0000256" key="3">
    <source>
        <dbReference type="PROSITE-ProRule" id="PRU00708"/>
    </source>
</evidence>
<dbReference type="Pfam" id="PF13041">
    <property type="entry name" value="PPR_2"/>
    <property type="match status" value="4"/>
</dbReference>
<feature type="compositionally biased region" description="Pro residues" evidence="4">
    <location>
        <begin position="87"/>
        <end position="100"/>
    </location>
</feature>
<feature type="repeat" description="PPR" evidence="3">
    <location>
        <begin position="442"/>
        <end position="476"/>
    </location>
</feature>
<dbReference type="AlphaFoldDB" id="A0A9D5HJ86"/>
<feature type="repeat" description="PPR" evidence="3">
    <location>
        <begin position="199"/>
        <end position="233"/>
    </location>
</feature>
<feature type="repeat" description="PPR" evidence="3">
    <location>
        <begin position="477"/>
        <end position="511"/>
    </location>
</feature>
<evidence type="ECO:0000256" key="4">
    <source>
        <dbReference type="SAM" id="MobiDB-lite"/>
    </source>
</evidence>
<evidence type="ECO:0000256" key="2">
    <source>
        <dbReference type="ARBA" id="ARBA00022737"/>
    </source>
</evidence>
<comment type="similarity">
    <text evidence="1">Belongs to the PPR family. P subfamily.</text>
</comment>
<dbReference type="InterPro" id="IPR002885">
    <property type="entry name" value="PPR_rpt"/>
</dbReference>